<dbReference type="InterPro" id="IPR036590">
    <property type="entry name" value="SRAP-like"/>
</dbReference>
<keyword evidence="6" id="KW-0238">DNA-binding</keyword>
<evidence type="ECO:0000256" key="1">
    <source>
        <dbReference type="ARBA" id="ARBA00008136"/>
    </source>
</evidence>
<organism evidence="10 11">
    <name type="scientific">Pseudokineococcus marinus</name>
    <dbReference type="NCBI Taxonomy" id="351215"/>
    <lineage>
        <taxon>Bacteria</taxon>
        <taxon>Bacillati</taxon>
        <taxon>Actinomycetota</taxon>
        <taxon>Actinomycetes</taxon>
        <taxon>Kineosporiales</taxon>
        <taxon>Kineosporiaceae</taxon>
        <taxon>Pseudokineococcus</taxon>
    </lineage>
</organism>
<evidence type="ECO:0000256" key="3">
    <source>
        <dbReference type="ARBA" id="ARBA00022763"/>
    </source>
</evidence>
<dbReference type="GO" id="GO:0016829">
    <property type="term" value="F:lyase activity"/>
    <property type="evidence" value="ECO:0007669"/>
    <property type="project" value="UniProtKB-KW"/>
</dbReference>
<dbReference type="GO" id="GO:0003697">
    <property type="term" value="F:single-stranded DNA binding"/>
    <property type="evidence" value="ECO:0007669"/>
    <property type="project" value="InterPro"/>
</dbReference>
<keyword evidence="5" id="KW-0190">Covalent protein-DNA linkage</keyword>
<dbReference type="GO" id="GO:0008233">
    <property type="term" value="F:peptidase activity"/>
    <property type="evidence" value="ECO:0007669"/>
    <property type="project" value="UniProtKB-KW"/>
</dbReference>
<evidence type="ECO:0000256" key="8">
    <source>
        <dbReference type="RuleBase" id="RU364100"/>
    </source>
</evidence>
<feature type="region of interest" description="Disordered" evidence="9">
    <location>
        <begin position="221"/>
        <end position="259"/>
    </location>
</feature>
<reference evidence="10 11" key="1">
    <citation type="submission" date="2020-05" db="EMBL/GenBank/DDBJ databases">
        <title>MicrobeNet Type strains.</title>
        <authorList>
            <person name="Nicholson A.C."/>
        </authorList>
    </citation>
    <scope>NUCLEOTIDE SEQUENCE [LARGE SCALE GENOMIC DNA]</scope>
    <source>
        <strain evidence="10 11">JCM 14547</strain>
    </source>
</reference>
<feature type="compositionally biased region" description="Basic and acidic residues" evidence="9">
    <location>
        <begin position="229"/>
        <end position="246"/>
    </location>
</feature>
<dbReference type="EMBL" id="JABEMA010000124">
    <property type="protein sequence ID" value="NNH23317.1"/>
    <property type="molecule type" value="Genomic_DNA"/>
</dbReference>
<evidence type="ECO:0000313" key="11">
    <source>
        <dbReference type="Proteomes" id="UP000555552"/>
    </source>
</evidence>
<dbReference type="SUPFAM" id="SSF143081">
    <property type="entry name" value="BB1717-like"/>
    <property type="match status" value="1"/>
</dbReference>
<dbReference type="GO" id="GO:0006508">
    <property type="term" value="P:proteolysis"/>
    <property type="evidence" value="ECO:0007669"/>
    <property type="project" value="UniProtKB-KW"/>
</dbReference>
<dbReference type="Gene3D" id="3.90.1680.10">
    <property type="entry name" value="SOS response associated peptidase-like"/>
    <property type="match status" value="1"/>
</dbReference>
<keyword evidence="4 8" id="KW-0378">Hydrolase</keyword>
<protein>
    <recommendedName>
        <fullName evidence="8">Abasic site processing protein</fullName>
        <ecNumber evidence="8">3.4.-.-</ecNumber>
    </recommendedName>
</protein>
<keyword evidence="7" id="KW-0456">Lyase</keyword>
<name>A0A849BQP9_9ACTN</name>
<dbReference type="EC" id="3.4.-.-" evidence="8"/>
<dbReference type="Pfam" id="PF02586">
    <property type="entry name" value="SRAP"/>
    <property type="match status" value="1"/>
</dbReference>
<proteinExistence type="inferred from homology"/>
<dbReference type="RefSeq" id="WP_171203142.1">
    <property type="nucleotide sequence ID" value="NZ_BAAANP010000047.1"/>
</dbReference>
<dbReference type="InterPro" id="IPR003738">
    <property type="entry name" value="SRAP"/>
</dbReference>
<dbReference type="AlphaFoldDB" id="A0A849BQP9"/>
<evidence type="ECO:0000313" key="10">
    <source>
        <dbReference type="EMBL" id="NNH23317.1"/>
    </source>
</evidence>
<accession>A0A849BQP9</accession>
<keyword evidence="11" id="KW-1185">Reference proteome</keyword>
<dbReference type="Proteomes" id="UP000555552">
    <property type="component" value="Unassembled WGS sequence"/>
</dbReference>
<evidence type="ECO:0000256" key="9">
    <source>
        <dbReference type="SAM" id="MobiDB-lite"/>
    </source>
</evidence>
<dbReference type="GO" id="GO:0106300">
    <property type="term" value="P:protein-DNA covalent cross-linking repair"/>
    <property type="evidence" value="ECO:0007669"/>
    <property type="project" value="InterPro"/>
</dbReference>
<comment type="similarity">
    <text evidence="1 8">Belongs to the SOS response-associated peptidase family.</text>
</comment>
<dbReference type="PANTHER" id="PTHR13604:SF0">
    <property type="entry name" value="ABASIC SITE PROCESSING PROTEIN HMCES"/>
    <property type="match status" value="1"/>
</dbReference>
<evidence type="ECO:0000256" key="6">
    <source>
        <dbReference type="ARBA" id="ARBA00023125"/>
    </source>
</evidence>
<keyword evidence="3" id="KW-0227">DNA damage</keyword>
<evidence type="ECO:0000256" key="2">
    <source>
        <dbReference type="ARBA" id="ARBA00022670"/>
    </source>
</evidence>
<comment type="caution">
    <text evidence="10">The sequence shown here is derived from an EMBL/GenBank/DDBJ whole genome shotgun (WGS) entry which is preliminary data.</text>
</comment>
<gene>
    <name evidence="10" type="ORF">HLB09_09470</name>
</gene>
<dbReference type="PANTHER" id="PTHR13604">
    <property type="entry name" value="DC12-RELATED"/>
    <property type="match status" value="1"/>
</dbReference>
<evidence type="ECO:0000256" key="7">
    <source>
        <dbReference type="ARBA" id="ARBA00023239"/>
    </source>
</evidence>
<sequence length="259" mass="28412">MCGRYASSVRDAEVVDLLDVDEVVGEELPPSWNVAPTDDVRVVLERPQRDDDGVGAAAAPARQLRTARWGLVPSWSKDLSTGARMINARSETLTERSAFRVAAARRRCLVPADGYYEWQAVPGQRRKTPWFLRDGDGALLTFAGVYELWRDRSRDDDDPGRWVWSVAVVTTAAHDALGEIHDRTPLVVPPGARADWLSTTTTELEEVRELVASLPEPHLVPHVVGPEVGDVRQDGPHLVEPRARDDGEQDSVAGTGGPA</sequence>
<evidence type="ECO:0000256" key="4">
    <source>
        <dbReference type="ARBA" id="ARBA00022801"/>
    </source>
</evidence>
<evidence type="ECO:0000256" key="5">
    <source>
        <dbReference type="ARBA" id="ARBA00023124"/>
    </source>
</evidence>
<keyword evidence="2 8" id="KW-0645">Protease</keyword>